<reference evidence="1 2" key="1">
    <citation type="submission" date="2020-09" db="EMBL/GenBank/DDBJ databases">
        <title>De no assembly of potato wild relative species, Solanum commersonii.</title>
        <authorList>
            <person name="Cho K."/>
        </authorList>
    </citation>
    <scope>NUCLEOTIDE SEQUENCE [LARGE SCALE GENOMIC DNA]</scope>
    <source>
        <strain evidence="1">LZ3.2</strain>
        <tissue evidence="1">Leaf</tissue>
    </source>
</reference>
<name>A0A9J5WIZ0_SOLCO</name>
<evidence type="ECO:0000313" key="1">
    <source>
        <dbReference type="EMBL" id="KAG5575389.1"/>
    </source>
</evidence>
<gene>
    <name evidence="1" type="ORF">H5410_055523</name>
</gene>
<protein>
    <submittedName>
        <fullName evidence="1">Uncharacterized protein</fullName>
    </submittedName>
</protein>
<dbReference type="Proteomes" id="UP000824120">
    <property type="component" value="Chromosome 11"/>
</dbReference>
<evidence type="ECO:0000313" key="2">
    <source>
        <dbReference type="Proteomes" id="UP000824120"/>
    </source>
</evidence>
<dbReference type="EMBL" id="JACXVP010000011">
    <property type="protein sequence ID" value="KAG5575389.1"/>
    <property type="molecule type" value="Genomic_DNA"/>
</dbReference>
<comment type="caution">
    <text evidence="1">The sequence shown here is derived from an EMBL/GenBank/DDBJ whole genome shotgun (WGS) entry which is preliminary data.</text>
</comment>
<proteinExistence type="predicted"/>
<keyword evidence="2" id="KW-1185">Reference proteome</keyword>
<dbReference type="AlphaFoldDB" id="A0A9J5WIZ0"/>
<accession>A0A9J5WIZ0</accession>
<sequence length="127" mass="14117">MDPDPMDIQEIMLASITMYHVLTMQPTTLAMMEIGLLIRCLASRHTRSPQSSPSLDYDGIEDIMLGDGLCTGLLAWKPKNGVYPWPSSLRRQPLLKPSPPPQPQVLPIGIDVSVTRPLPLFVKFSSF</sequence>
<organism evidence="1 2">
    <name type="scientific">Solanum commersonii</name>
    <name type="common">Commerson's wild potato</name>
    <name type="synonym">Commerson's nightshade</name>
    <dbReference type="NCBI Taxonomy" id="4109"/>
    <lineage>
        <taxon>Eukaryota</taxon>
        <taxon>Viridiplantae</taxon>
        <taxon>Streptophyta</taxon>
        <taxon>Embryophyta</taxon>
        <taxon>Tracheophyta</taxon>
        <taxon>Spermatophyta</taxon>
        <taxon>Magnoliopsida</taxon>
        <taxon>eudicotyledons</taxon>
        <taxon>Gunneridae</taxon>
        <taxon>Pentapetalae</taxon>
        <taxon>asterids</taxon>
        <taxon>lamiids</taxon>
        <taxon>Solanales</taxon>
        <taxon>Solanaceae</taxon>
        <taxon>Solanoideae</taxon>
        <taxon>Solaneae</taxon>
        <taxon>Solanum</taxon>
    </lineage>
</organism>